<dbReference type="InterPro" id="IPR037893">
    <property type="entry name" value="CS_CacyBP"/>
</dbReference>
<proteinExistence type="predicted"/>
<reference evidence="3 4" key="1">
    <citation type="journal article" date="2012" name="Genome Biol.">
        <title>Genome and low-iron response of an oceanic diatom adapted to chronic iron limitation.</title>
        <authorList>
            <person name="Lommer M."/>
            <person name="Specht M."/>
            <person name="Roy A.S."/>
            <person name="Kraemer L."/>
            <person name="Andreson R."/>
            <person name="Gutowska M.A."/>
            <person name="Wolf J."/>
            <person name="Bergner S.V."/>
            <person name="Schilhabel M.B."/>
            <person name="Klostermeier U.C."/>
            <person name="Beiko R.G."/>
            <person name="Rosenstiel P."/>
            <person name="Hippler M."/>
            <person name="Laroche J."/>
        </authorList>
    </citation>
    <scope>NUCLEOTIDE SEQUENCE [LARGE SCALE GENOMIC DNA]</scope>
    <source>
        <strain evidence="3 4">CCMP1005</strain>
    </source>
</reference>
<dbReference type="Gene3D" id="2.60.40.790">
    <property type="match status" value="1"/>
</dbReference>
<protein>
    <recommendedName>
        <fullName evidence="2">CS domain-containing protein</fullName>
    </recommendedName>
</protein>
<dbReference type="InterPro" id="IPR007052">
    <property type="entry name" value="CS_dom"/>
</dbReference>
<dbReference type="EMBL" id="AGNL01006627">
    <property type="protein sequence ID" value="EJK71896.1"/>
    <property type="molecule type" value="Genomic_DNA"/>
</dbReference>
<feature type="compositionally biased region" description="Gly residues" evidence="1">
    <location>
        <begin position="90"/>
        <end position="101"/>
    </location>
</feature>
<feature type="domain" description="CS" evidence="2">
    <location>
        <begin position="127"/>
        <end position="236"/>
    </location>
</feature>
<dbReference type="AlphaFoldDB" id="K0TEH4"/>
<evidence type="ECO:0000313" key="4">
    <source>
        <dbReference type="Proteomes" id="UP000266841"/>
    </source>
</evidence>
<dbReference type="OrthoDB" id="164025at2759"/>
<dbReference type="InterPro" id="IPR008978">
    <property type="entry name" value="HSP20-like_chaperone"/>
</dbReference>
<gene>
    <name evidence="3" type="ORF">THAOC_06620</name>
</gene>
<accession>K0TEH4</accession>
<comment type="caution">
    <text evidence="3">The sequence shown here is derived from an EMBL/GenBank/DDBJ whole genome shotgun (WGS) entry which is preliminary data.</text>
</comment>
<keyword evidence="4" id="KW-1185">Reference proteome</keyword>
<sequence>MKSKSLAVERAIKAWPADVGTVAVDAVDRSKSKGNPEKSLTLASALVKPQPQNNHGGRECHSRLGPPAPPAASDEASEGGTRPQARRGVRGGVGLAGPVGRGRGRAGDETRPLPPVADPPKRAPASVQPPRTAKYQSFPTYQVDMGSYNSPTISVYVPLNGIGKHDKSKITCELKSTSFDLVVADFEGRSYRLLNDNLEKDIDPSKSKYVVKPNKIIIKLGKVKGEYGYDSWTQLTAKKKKTSEEKKDPTAGIMDLMKDMYDSGDDNMKKMIGETMYKQRTGQLNKDDPMGGMGGMGDMMGGMGGMGM</sequence>
<dbReference type="Pfam" id="PF04969">
    <property type="entry name" value="CS"/>
    <property type="match status" value="1"/>
</dbReference>
<dbReference type="InterPro" id="IPR052289">
    <property type="entry name" value="Calcyclin-binding_UBL-bridge"/>
</dbReference>
<dbReference type="SUPFAM" id="SSF49764">
    <property type="entry name" value="HSP20-like chaperones"/>
    <property type="match status" value="1"/>
</dbReference>
<dbReference type="GO" id="GO:0005634">
    <property type="term" value="C:nucleus"/>
    <property type="evidence" value="ECO:0007669"/>
    <property type="project" value="TreeGrafter"/>
</dbReference>
<dbReference type="PANTHER" id="PTHR13164">
    <property type="entry name" value="CALICYLIN BINDING PROTEIN"/>
    <property type="match status" value="1"/>
</dbReference>
<dbReference type="GO" id="GO:0044548">
    <property type="term" value="F:S100 protein binding"/>
    <property type="evidence" value="ECO:0007669"/>
    <property type="project" value="InterPro"/>
</dbReference>
<evidence type="ECO:0000256" key="1">
    <source>
        <dbReference type="SAM" id="MobiDB-lite"/>
    </source>
</evidence>
<organism evidence="3 4">
    <name type="scientific">Thalassiosira oceanica</name>
    <name type="common">Marine diatom</name>
    <dbReference type="NCBI Taxonomy" id="159749"/>
    <lineage>
        <taxon>Eukaryota</taxon>
        <taxon>Sar</taxon>
        <taxon>Stramenopiles</taxon>
        <taxon>Ochrophyta</taxon>
        <taxon>Bacillariophyta</taxon>
        <taxon>Coscinodiscophyceae</taxon>
        <taxon>Thalassiosirophycidae</taxon>
        <taxon>Thalassiosirales</taxon>
        <taxon>Thalassiosiraceae</taxon>
        <taxon>Thalassiosira</taxon>
    </lineage>
</organism>
<dbReference type="CDD" id="cd06468">
    <property type="entry name" value="p23_CacyBP"/>
    <property type="match status" value="1"/>
</dbReference>
<dbReference type="eggNOG" id="KOG3260">
    <property type="taxonomic scope" value="Eukaryota"/>
</dbReference>
<dbReference type="PANTHER" id="PTHR13164:SF3">
    <property type="entry name" value="CALCYCLIN-BINDING PROTEIN"/>
    <property type="match status" value="1"/>
</dbReference>
<feature type="region of interest" description="Disordered" evidence="1">
    <location>
        <begin position="28"/>
        <end position="132"/>
    </location>
</feature>
<name>K0TEH4_THAOC</name>
<dbReference type="Proteomes" id="UP000266841">
    <property type="component" value="Unassembled WGS sequence"/>
</dbReference>
<dbReference type="GO" id="GO:0015631">
    <property type="term" value="F:tubulin binding"/>
    <property type="evidence" value="ECO:0007669"/>
    <property type="project" value="InterPro"/>
</dbReference>
<evidence type="ECO:0000313" key="3">
    <source>
        <dbReference type="EMBL" id="EJK71896.1"/>
    </source>
</evidence>
<dbReference type="GO" id="GO:0031625">
    <property type="term" value="F:ubiquitin protein ligase binding"/>
    <property type="evidence" value="ECO:0007669"/>
    <property type="project" value="InterPro"/>
</dbReference>
<dbReference type="PROSITE" id="PS51203">
    <property type="entry name" value="CS"/>
    <property type="match status" value="1"/>
</dbReference>
<evidence type="ECO:0000259" key="2">
    <source>
        <dbReference type="PROSITE" id="PS51203"/>
    </source>
</evidence>